<accession>A9KJZ1</accession>
<dbReference type="STRING" id="357809.Cphy_2197"/>
<sequence>MTPAEIENIVSKATASFKKTSELVSKLYSSSDRSSIIKALHRIGNGEAVSKQDECECLYTAFDKVCPYDVNHNCMICDYEISTKSTMFLMVSEYNRLMELYKSSESLNEKEKNE</sequence>
<organism evidence="1 2">
    <name type="scientific">Lachnoclostridium phytofermentans (strain ATCC 700394 / DSM 18823 / ISDg)</name>
    <name type="common">Clostridium phytofermentans</name>
    <dbReference type="NCBI Taxonomy" id="357809"/>
    <lineage>
        <taxon>Bacteria</taxon>
        <taxon>Bacillati</taxon>
        <taxon>Bacillota</taxon>
        <taxon>Clostridia</taxon>
        <taxon>Lachnospirales</taxon>
        <taxon>Lachnospiraceae</taxon>
    </lineage>
</organism>
<dbReference type="HOGENOM" id="CLU_2116750_0_0_9"/>
<gene>
    <name evidence="1" type="ordered locus">Cphy_2197</name>
</gene>
<keyword evidence="2" id="KW-1185">Reference proteome</keyword>
<proteinExistence type="predicted"/>
<dbReference type="AlphaFoldDB" id="A9KJZ1"/>
<dbReference type="EMBL" id="CP000885">
    <property type="protein sequence ID" value="ABX42563.1"/>
    <property type="molecule type" value="Genomic_DNA"/>
</dbReference>
<dbReference type="KEGG" id="cpy:Cphy_2197"/>
<name>A9KJZ1_LACP7</name>
<dbReference type="Proteomes" id="UP000000370">
    <property type="component" value="Chromosome"/>
</dbReference>
<evidence type="ECO:0000313" key="2">
    <source>
        <dbReference type="Proteomes" id="UP000000370"/>
    </source>
</evidence>
<protein>
    <submittedName>
        <fullName evidence="1">Uncharacterized protein</fullName>
    </submittedName>
</protein>
<dbReference type="eggNOG" id="ENOG502ZCKC">
    <property type="taxonomic scope" value="Bacteria"/>
</dbReference>
<reference evidence="2" key="1">
    <citation type="submission" date="2007-11" db="EMBL/GenBank/DDBJ databases">
        <title>Complete genome sequence of Clostridium phytofermentans ISDg.</title>
        <authorList>
            <person name="Leschine S.B."/>
            <person name="Warnick T.A."/>
            <person name="Blanchard J.L."/>
            <person name="Schnell D.J."/>
            <person name="Petit E.L."/>
            <person name="LaTouf W.G."/>
            <person name="Copeland A."/>
            <person name="Lucas S."/>
            <person name="Lapidus A."/>
            <person name="Barry K."/>
            <person name="Glavina del Rio T."/>
            <person name="Dalin E."/>
            <person name="Tice H."/>
            <person name="Pitluck S."/>
            <person name="Kiss H."/>
            <person name="Brettin T."/>
            <person name="Bruce D."/>
            <person name="Detter J.C."/>
            <person name="Han C."/>
            <person name="Kuske C."/>
            <person name="Schmutz J."/>
            <person name="Larimer F."/>
            <person name="Land M."/>
            <person name="Hauser L."/>
            <person name="Kyrpides N."/>
            <person name="Kim E.A."/>
            <person name="Richardson P."/>
        </authorList>
    </citation>
    <scope>NUCLEOTIDE SEQUENCE [LARGE SCALE GENOMIC DNA]</scope>
    <source>
        <strain evidence="2">ATCC 700394 / DSM 18823 / ISDg</strain>
    </source>
</reference>
<evidence type="ECO:0000313" key="1">
    <source>
        <dbReference type="EMBL" id="ABX42563.1"/>
    </source>
</evidence>